<reference evidence="2 3" key="1">
    <citation type="submission" date="2018-11" db="EMBL/GenBank/DDBJ databases">
        <title>Sequencing the genomes of 1000 actinobacteria strains.</title>
        <authorList>
            <person name="Klenk H.-P."/>
        </authorList>
    </citation>
    <scope>NUCLEOTIDE SEQUENCE [LARGE SCALE GENOMIC DNA]</scope>
    <source>
        <strain evidence="2 3">DSM 44231</strain>
    </source>
</reference>
<organism evidence="2 3">
    <name type="scientific">Saccharothrix texasensis</name>
    <dbReference type="NCBI Taxonomy" id="103734"/>
    <lineage>
        <taxon>Bacteria</taxon>
        <taxon>Bacillati</taxon>
        <taxon>Actinomycetota</taxon>
        <taxon>Actinomycetes</taxon>
        <taxon>Pseudonocardiales</taxon>
        <taxon>Pseudonocardiaceae</taxon>
        <taxon>Saccharothrix</taxon>
    </lineage>
</organism>
<keyword evidence="3" id="KW-1185">Reference proteome</keyword>
<dbReference type="AlphaFoldDB" id="A0A3N1H8B7"/>
<dbReference type="OrthoDB" id="3685015at2"/>
<dbReference type="EMBL" id="RJKM01000001">
    <property type="protein sequence ID" value="ROP38797.1"/>
    <property type="molecule type" value="Genomic_DNA"/>
</dbReference>
<evidence type="ECO:0000259" key="1">
    <source>
        <dbReference type="Pfam" id="PF21836"/>
    </source>
</evidence>
<name>A0A3N1H8B7_9PSEU</name>
<accession>A0A3N1H8B7</accession>
<dbReference type="Proteomes" id="UP000268727">
    <property type="component" value="Unassembled WGS sequence"/>
</dbReference>
<feature type="domain" description="DUF6895" evidence="1">
    <location>
        <begin position="13"/>
        <end position="290"/>
    </location>
</feature>
<dbReference type="InterPro" id="IPR054190">
    <property type="entry name" value="DUF6895"/>
</dbReference>
<proteinExistence type="predicted"/>
<evidence type="ECO:0000313" key="2">
    <source>
        <dbReference type="EMBL" id="ROP38797.1"/>
    </source>
</evidence>
<sequence>MTTVVHVAHDVAAGALGWLHANHELGAFEDDAAIADLNDPDEAYKPLCELGLASSLVLREGVAGTAEQRAASELLDFSWKQMHEGDLLYERQLRHALLTDPLETYVHYARSGLRHEALEEVLAQCSVADSMTEVLPNRRLAVANAHRVLGVHRDDDLAMMLRQTWLGRTPQPWALDWYTAYYMTHTVFHLTDWGALPGDLPPDVVEYLENWLPAWIDVWAEAEQWDLLGELLIVGACLPEPRCERAEWELFARAQHADGFLPRDSGPVDDDPRKRYHDHQHTAVVATIAGTLTLSRLFGT</sequence>
<gene>
    <name evidence="2" type="ORF">EDD40_4161</name>
</gene>
<protein>
    <recommendedName>
        <fullName evidence="1">DUF6895 domain-containing protein</fullName>
    </recommendedName>
</protein>
<dbReference type="Pfam" id="PF21836">
    <property type="entry name" value="DUF6895"/>
    <property type="match status" value="1"/>
</dbReference>
<comment type="caution">
    <text evidence="2">The sequence shown here is derived from an EMBL/GenBank/DDBJ whole genome shotgun (WGS) entry which is preliminary data.</text>
</comment>
<evidence type="ECO:0000313" key="3">
    <source>
        <dbReference type="Proteomes" id="UP000268727"/>
    </source>
</evidence>
<dbReference type="RefSeq" id="WP_123744379.1">
    <property type="nucleotide sequence ID" value="NZ_RJKM01000001.1"/>
</dbReference>